<dbReference type="NCBIfam" id="TIGR02328">
    <property type="entry name" value="TIGR02328 family protein"/>
    <property type="match status" value="1"/>
</dbReference>
<dbReference type="EMBL" id="CP022437">
    <property type="protein sequence ID" value="ASN06475.1"/>
    <property type="molecule type" value="Genomic_DNA"/>
</dbReference>
<dbReference type="AlphaFoldDB" id="A0A221MFS2"/>
<proteinExistence type="predicted"/>
<keyword evidence="2" id="KW-1185">Reference proteome</keyword>
<evidence type="ECO:0008006" key="3">
    <source>
        <dbReference type="Google" id="ProtNLM"/>
    </source>
</evidence>
<dbReference type="KEGG" id="vne:CFK40_16355"/>
<name>A0A221MFS2_9BACI</name>
<dbReference type="InterPro" id="IPR012650">
    <property type="entry name" value="CHP02328"/>
</dbReference>
<dbReference type="InterPro" id="IPR004260">
    <property type="entry name" value="Pyr-dimer_DNA_glycosylase"/>
</dbReference>
<accession>A0A221MFS2</accession>
<reference evidence="1 2" key="1">
    <citation type="journal article" date="2003" name="Int. J. Syst. Evol. Microbiol.">
        <title>Virgibacillus carmonensis sp. nov., Virgibacillus necropolis sp. nov. and Virgibacillus picturae sp. nov., three novel species isolated from deteriorated mural paintings, transfer of the species of the genus salibacillus to Virgibacillus, as Virgibacillus marismortui comb. nov. and Virgibacillus salexigens comb. nov., and emended description of the genus Virgibacillus.</title>
        <authorList>
            <person name="Heyrman J."/>
            <person name="Logan N.A."/>
            <person name="Busse H.J."/>
            <person name="Balcaen A."/>
            <person name="Lebbe L."/>
            <person name="Rodriguez-Diaz M."/>
            <person name="Swings J."/>
            <person name="De Vos P."/>
        </authorList>
    </citation>
    <scope>NUCLEOTIDE SEQUENCE [LARGE SCALE GENOMIC DNA]</scope>
    <source>
        <strain evidence="1 2">LMG 19488</strain>
    </source>
</reference>
<evidence type="ECO:0000313" key="1">
    <source>
        <dbReference type="EMBL" id="ASN06475.1"/>
    </source>
</evidence>
<evidence type="ECO:0000313" key="2">
    <source>
        <dbReference type="Proteomes" id="UP000204391"/>
    </source>
</evidence>
<gene>
    <name evidence="1" type="ORF">CFK40_16355</name>
</gene>
<organism evidence="1 2">
    <name type="scientific">Virgibacillus necropolis</name>
    <dbReference type="NCBI Taxonomy" id="163877"/>
    <lineage>
        <taxon>Bacteria</taxon>
        <taxon>Bacillati</taxon>
        <taxon>Bacillota</taxon>
        <taxon>Bacilli</taxon>
        <taxon>Bacillales</taxon>
        <taxon>Bacillaceae</taxon>
        <taxon>Virgibacillus</taxon>
    </lineage>
</organism>
<sequence length="127" mass="15456">MRLWHEELLSRLPRQQLLGQHRECCALRGNGWGKKHATVNYVFDYSPYKLYQFHLKVMDEMKNRGYQNNPLWENPYYRGKACLAHDKDSLYWHEQKDTTEFPIYPEHDLEYFHACVENLEHKGIKIR</sequence>
<protein>
    <recommendedName>
        <fullName evidence="3">Pyrimidine dimer DNA glycosylase</fullName>
    </recommendedName>
</protein>
<dbReference type="OrthoDB" id="360137at2"/>
<dbReference type="RefSeq" id="WP_089533473.1">
    <property type="nucleotide sequence ID" value="NZ_CP022437.1"/>
</dbReference>
<dbReference type="Pfam" id="PF03013">
    <property type="entry name" value="Pyr_excise"/>
    <property type="match status" value="1"/>
</dbReference>
<dbReference type="Proteomes" id="UP000204391">
    <property type="component" value="Chromosome"/>
</dbReference>